<dbReference type="EMBL" id="NJCX01000009">
    <property type="protein sequence ID" value="PHM73678.1"/>
    <property type="molecule type" value="Genomic_DNA"/>
</dbReference>
<feature type="transmembrane region" description="Helical" evidence="7">
    <location>
        <begin position="12"/>
        <end position="33"/>
    </location>
</feature>
<accession>A0A2D0LD97</accession>
<keyword evidence="4" id="KW-0029">Amino-acid transport</keyword>
<evidence type="ECO:0000256" key="7">
    <source>
        <dbReference type="SAM" id="Phobius"/>
    </source>
</evidence>
<reference evidence="8 9" key="1">
    <citation type="journal article" date="2017" name="Nat. Microbiol.">
        <title>Natural product diversity associated with the nematode symbionts Photorhabdus and Xenorhabdus.</title>
        <authorList>
            <person name="Tobias N.J."/>
            <person name="Wolff H."/>
            <person name="Djahanschiri B."/>
            <person name="Grundmann F."/>
            <person name="Kronenwerth M."/>
            <person name="Shi Y.M."/>
            <person name="Simonyi S."/>
            <person name="Grun P."/>
            <person name="Shapiro-Ilan D."/>
            <person name="Pidot S.J."/>
            <person name="Stinear T.P."/>
            <person name="Ebersberger I."/>
            <person name="Bode H.B."/>
        </authorList>
    </citation>
    <scope>NUCLEOTIDE SEQUENCE [LARGE SCALE GENOMIC DNA]</scope>
    <source>
        <strain evidence="8 9">DSM 17907</strain>
    </source>
</reference>
<keyword evidence="3 7" id="KW-0812">Transmembrane</keyword>
<evidence type="ECO:0000256" key="6">
    <source>
        <dbReference type="ARBA" id="ARBA00023136"/>
    </source>
</evidence>
<keyword evidence="2" id="KW-1003">Cell membrane</keyword>
<feature type="transmembrane region" description="Helical" evidence="7">
    <location>
        <begin position="156"/>
        <end position="182"/>
    </location>
</feature>
<dbReference type="AlphaFoldDB" id="A0A2D0LD97"/>
<comment type="subcellular location">
    <subcellularLocation>
        <location evidence="1">Cell membrane</location>
        <topology evidence="1">Multi-pass membrane protein</topology>
    </subcellularLocation>
</comment>
<evidence type="ECO:0000313" key="8">
    <source>
        <dbReference type="EMBL" id="PHM73678.1"/>
    </source>
</evidence>
<gene>
    <name evidence="8" type="ORF">Xkoz_01499</name>
</gene>
<dbReference type="InterPro" id="IPR001123">
    <property type="entry name" value="LeuE-type"/>
</dbReference>
<evidence type="ECO:0000256" key="3">
    <source>
        <dbReference type="ARBA" id="ARBA00022692"/>
    </source>
</evidence>
<dbReference type="PANTHER" id="PTHR30086">
    <property type="entry name" value="ARGININE EXPORTER PROTEIN ARGO"/>
    <property type="match status" value="1"/>
</dbReference>
<organism evidence="8 9">
    <name type="scientific">Xenorhabdus kozodoii</name>
    <dbReference type="NCBI Taxonomy" id="351676"/>
    <lineage>
        <taxon>Bacteria</taxon>
        <taxon>Pseudomonadati</taxon>
        <taxon>Pseudomonadota</taxon>
        <taxon>Gammaproteobacteria</taxon>
        <taxon>Enterobacterales</taxon>
        <taxon>Morganellaceae</taxon>
        <taxon>Xenorhabdus</taxon>
    </lineage>
</organism>
<keyword evidence="6 7" id="KW-0472">Membrane</keyword>
<name>A0A2D0LD97_9GAMM</name>
<proteinExistence type="predicted"/>
<dbReference type="Pfam" id="PF01810">
    <property type="entry name" value="LysE"/>
    <property type="match status" value="1"/>
</dbReference>
<evidence type="ECO:0000313" key="9">
    <source>
        <dbReference type="Proteomes" id="UP000221101"/>
    </source>
</evidence>
<feature type="transmembrane region" description="Helical" evidence="7">
    <location>
        <begin position="130"/>
        <end position="150"/>
    </location>
</feature>
<keyword evidence="4" id="KW-0813">Transport</keyword>
<sequence length="223" mass="24528">MTTTSVNITSVINMLSIETLITFISISTFLCFLPGPDNIFVLSQSAINGRKSGVLITVGLCIGLVIHTSLVSLGIAAIIRANTIAFEIIRLFGVLYLIYLAWGAFKAKPIHLKGNADKFNDSKKLIKKGLIMNLSNPKVIIFFLAFLPQFTTNDTIYIPVSLQLLCLGFMFVVIAFMVFTLISYLSGFLNTRISNKPSIQTALNRITGLVFIALAIHLLMSQF</sequence>
<dbReference type="OrthoDB" id="581870at2"/>
<feature type="transmembrane region" description="Helical" evidence="7">
    <location>
        <begin position="202"/>
        <end position="220"/>
    </location>
</feature>
<dbReference type="GO" id="GO:0015171">
    <property type="term" value="F:amino acid transmembrane transporter activity"/>
    <property type="evidence" value="ECO:0007669"/>
    <property type="project" value="TreeGrafter"/>
</dbReference>
<evidence type="ECO:0000256" key="2">
    <source>
        <dbReference type="ARBA" id="ARBA00022475"/>
    </source>
</evidence>
<dbReference type="RefSeq" id="WP_099141570.1">
    <property type="nucleotide sequence ID" value="NZ_CAWNOR010000130.1"/>
</dbReference>
<feature type="transmembrane region" description="Helical" evidence="7">
    <location>
        <begin position="54"/>
        <end position="78"/>
    </location>
</feature>
<dbReference type="PIRSF" id="PIRSF006324">
    <property type="entry name" value="LeuE"/>
    <property type="match status" value="1"/>
</dbReference>
<keyword evidence="9" id="KW-1185">Reference proteome</keyword>
<protein>
    <submittedName>
        <fullName evidence="8">Lysine transporter LysE</fullName>
    </submittedName>
</protein>
<dbReference type="PANTHER" id="PTHR30086:SF20">
    <property type="entry name" value="ARGININE EXPORTER PROTEIN ARGO-RELATED"/>
    <property type="match status" value="1"/>
</dbReference>
<feature type="transmembrane region" description="Helical" evidence="7">
    <location>
        <begin position="84"/>
        <end position="105"/>
    </location>
</feature>
<dbReference type="GO" id="GO:0005886">
    <property type="term" value="C:plasma membrane"/>
    <property type="evidence" value="ECO:0007669"/>
    <property type="project" value="UniProtKB-SubCell"/>
</dbReference>
<keyword evidence="5 7" id="KW-1133">Transmembrane helix</keyword>
<comment type="caution">
    <text evidence="8">The sequence shown here is derived from an EMBL/GenBank/DDBJ whole genome shotgun (WGS) entry which is preliminary data.</text>
</comment>
<evidence type="ECO:0000256" key="1">
    <source>
        <dbReference type="ARBA" id="ARBA00004651"/>
    </source>
</evidence>
<evidence type="ECO:0000256" key="4">
    <source>
        <dbReference type="ARBA" id="ARBA00022970"/>
    </source>
</evidence>
<evidence type="ECO:0000256" key="5">
    <source>
        <dbReference type="ARBA" id="ARBA00022989"/>
    </source>
</evidence>
<dbReference type="Proteomes" id="UP000221101">
    <property type="component" value="Unassembled WGS sequence"/>
</dbReference>